<evidence type="ECO:0000256" key="9">
    <source>
        <dbReference type="ARBA" id="ARBA00022840"/>
    </source>
</evidence>
<feature type="non-terminal residue" evidence="12">
    <location>
        <position position="1"/>
    </location>
</feature>
<keyword evidence="5" id="KW-0808">Transferase</keyword>
<evidence type="ECO:0000256" key="3">
    <source>
        <dbReference type="ARBA" id="ARBA00022630"/>
    </source>
</evidence>
<dbReference type="GO" id="GO:0009231">
    <property type="term" value="P:riboflavin biosynthetic process"/>
    <property type="evidence" value="ECO:0007669"/>
    <property type="project" value="InterPro"/>
</dbReference>
<organism evidence="12 13">
    <name type="scientific">Okeania hirsuta</name>
    <dbReference type="NCBI Taxonomy" id="1458930"/>
    <lineage>
        <taxon>Bacteria</taxon>
        <taxon>Bacillati</taxon>
        <taxon>Cyanobacteriota</taxon>
        <taxon>Cyanophyceae</taxon>
        <taxon>Oscillatoriophycideae</taxon>
        <taxon>Oscillatoriales</taxon>
        <taxon>Microcoleaceae</taxon>
        <taxon>Okeania</taxon>
    </lineage>
</organism>
<evidence type="ECO:0000256" key="7">
    <source>
        <dbReference type="ARBA" id="ARBA00022741"/>
    </source>
</evidence>
<dbReference type="Gene3D" id="3.40.50.620">
    <property type="entry name" value="HUPs"/>
    <property type="match status" value="1"/>
</dbReference>
<dbReference type="EMBL" id="RCBY01000581">
    <property type="protein sequence ID" value="RQH14539.1"/>
    <property type="molecule type" value="Genomic_DNA"/>
</dbReference>
<proteinExistence type="predicted"/>
<dbReference type="EC" id="2.7.7.2" evidence="2"/>
<protein>
    <recommendedName>
        <fullName evidence="2">FAD synthase</fullName>
        <ecNumber evidence="2">2.7.7.2</ecNumber>
    </recommendedName>
</protein>
<evidence type="ECO:0000256" key="1">
    <source>
        <dbReference type="ARBA" id="ARBA00004726"/>
    </source>
</evidence>
<dbReference type="Pfam" id="PF06574">
    <property type="entry name" value="FAD_syn"/>
    <property type="match status" value="1"/>
</dbReference>
<evidence type="ECO:0000256" key="4">
    <source>
        <dbReference type="ARBA" id="ARBA00022643"/>
    </source>
</evidence>
<evidence type="ECO:0000256" key="6">
    <source>
        <dbReference type="ARBA" id="ARBA00022695"/>
    </source>
</evidence>
<evidence type="ECO:0000313" key="13">
    <source>
        <dbReference type="Proteomes" id="UP000269154"/>
    </source>
</evidence>
<dbReference type="UniPathway" id="UPA00277">
    <property type="reaction ID" value="UER00407"/>
</dbReference>
<keyword evidence="9" id="KW-0067">ATP-binding</keyword>
<comment type="pathway">
    <text evidence="1">Cofactor biosynthesis; FAD biosynthesis; FAD from FMN: step 1/1.</text>
</comment>
<accession>A0A3N6NFK6</accession>
<feature type="domain" description="FAD synthetase" evidence="11">
    <location>
        <begin position="19"/>
        <end position="91"/>
    </location>
</feature>
<keyword evidence="13" id="KW-1185">Reference proteome</keyword>
<keyword evidence="6" id="KW-0548">Nucleotidyltransferase</keyword>
<dbReference type="GO" id="GO:0005524">
    <property type="term" value="F:ATP binding"/>
    <property type="evidence" value="ECO:0007669"/>
    <property type="project" value="UniProtKB-KW"/>
</dbReference>
<name>A0A3N6NFK6_9CYAN</name>
<comment type="catalytic activity">
    <reaction evidence="10">
        <text>FMN + ATP + H(+) = FAD + diphosphate</text>
        <dbReference type="Rhea" id="RHEA:17237"/>
        <dbReference type="ChEBI" id="CHEBI:15378"/>
        <dbReference type="ChEBI" id="CHEBI:30616"/>
        <dbReference type="ChEBI" id="CHEBI:33019"/>
        <dbReference type="ChEBI" id="CHEBI:57692"/>
        <dbReference type="ChEBI" id="CHEBI:58210"/>
        <dbReference type="EC" id="2.7.7.2"/>
    </reaction>
</comment>
<dbReference type="AlphaFoldDB" id="A0A3N6NFK6"/>
<reference evidence="12 13" key="1">
    <citation type="journal article" date="2018" name="ACS Chem. Biol.">
        <title>Ketoreductase domain dysfunction expands chemodiversity: malyngamide biosynthesis in the cyanobacterium Okeania hirsuta.</title>
        <authorList>
            <person name="Moss N.A."/>
            <person name="Leao T."/>
            <person name="Rankin M."/>
            <person name="McCullough T.M."/>
            <person name="Qu P."/>
            <person name="Korobeynikov A."/>
            <person name="Smith J.L."/>
            <person name="Gerwick L."/>
            <person name="Gerwick W.H."/>
        </authorList>
    </citation>
    <scope>NUCLEOTIDE SEQUENCE [LARGE SCALE GENOMIC DNA]</scope>
    <source>
        <strain evidence="12 13">PAB10Feb10-1</strain>
    </source>
</reference>
<keyword evidence="8" id="KW-0274">FAD</keyword>
<dbReference type="GO" id="GO:0006747">
    <property type="term" value="P:FAD biosynthetic process"/>
    <property type="evidence" value="ECO:0007669"/>
    <property type="project" value="UniProtKB-UniPathway"/>
</dbReference>
<gene>
    <name evidence="12" type="ORF">D5R40_34195</name>
</gene>
<dbReference type="InterPro" id="IPR014729">
    <property type="entry name" value="Rossmann-like_a/b/a_fold"/>
</dbReference>
<comment type="caution">
    <text evidence="12">The sequence shown here is derived from an EMBL/GenBank/DDBJ whole genome shotgun (WGS) entry which is preliminary data.</text>
</comment>
<dbReference type="InterPro" id="IPR015864">
    <property type="entry name" value="FAD_synthase"/>
</dbReference>
<evidence type="ECO:0000256" key="5">
    <source>
        <dbReference type="ARBA" id="ARBA00022679"/>
    </source>
</evidence>
<sequence>SIHLQPMNVFYNLEDLPEFKEAVVTIGSFDGVHSGHQKIIQKVKQLAQKVGGESVIITFHPHPRLVVYPRDKSLKLITTIEEKSNCFAIMG</sequence>
<dbReference type="InterPro" id="IPR004821">
    <property type="entry name" value="Cyt_trans-like"/>
</dbReference>
<evidence type="ECO:0000256" key="8">
    <source>
        <dbReference type="ARBA" id="ARBA00022827"/>
    </source>
</evidence>
<evidence type="ECO:0000256" key="10">
    <source>
        <dbReference type="ARBA" id="ARBA00049494"/>
    </source>
</evidence>
<dbReference type="Proteomes" id="UP000269154">
    <property type="component" value="Unassembled WGS sequence"/>
</dbReference>
<dbReference type="GO" id="GO:0003919">
    <property type="term" value="F:FMN adenylyltransferase activity"/>
    <property type="evidence" value="ECO:0007669"/>
    <property type="project" value="UniProtKB-EC"/>
</dbReference>
<evidence type="ECO:0000313" key="12">
    <source>
        <dbReference type="EMBL" id="RQH14539.1"/>
    </source>
</evidence>
<keyword evidence="7" id="KW-0547">Nucleotide-binding</keyword>
<dbReference type="NCBIfam" id="TIGR00125">
    <property type="entry name" value="cyt_tran_rel"/>
    <property type="match status" value="1"/>
</dbReference>
<keyword evidence="4" id="KW-0288">FMN</keyword>
<evidence type="ECO:0000259" key="11">
    <source>
        <dbReference type="Pfam" id="PF06574"/>
    </source>
</evidence>
<keyword evidence="3" id="KW-0285">Flavoprotein</keyword>
<dbReference type="SUPFAM" id="SSF52374">
    <property type="entry name" value="Nucleotidylyl transferase"/>
    <property type="match status" value="1"/>
</dbReference>
<evidence type="ECO:0000256" key="2">
    <source>
        <dbReference type="ARBA" id="ARBA00012393"/>
    </source>
</evidence>